<dbReference type="EMBL" id="CACVBM020001162">
    <property type="protein sequence ID" value="CAA7035837.1"/>
    <property type="molecule type" value="Genomic_DNA"/>
</dbReference>
<dbReference type="InterPro" id="IPR009439">
    <property type="entry name" value="RCC_reductase"/>
</dbReference>
<dbReference type="PANTHER" id="PTHR34685:SF2">
    <property type="entry name" value="RED CHLOROPHYLL CATABOLITE REDUCTASE, CHLOROPLASTIC"/>
    <property type="match status" value="1"/>
</dbReference>
<keyword evidence="2" id="KW-1185">Reference proteome</keyword>
<gene>
    <name evidence="1" type="ORF">MERR_LOCUS23072</name>
</gene>
<evidence type="ECO:0000313" key="2">
    <source>
        <dbReference type="Proteomes" id="UP000467841"/>
    </source>
</evidence>
<dbReference type="GO" id="GO:0051743">
    <property type="term" value="F:red chlorophyll catabolite reductase activity"/>
    <property type="evidence" value="ECO:0007669"/>
    <property type="project" value="InterPro"/>
</dbReference>
<name>A0A6D2J7U2_9BRAS</name>
<evidence type="ECO:0000313" key="1">
    <source>
        <dbReference type="EMBL" id="CAA7035837.1"/>
    </source>
</evidence>
<reference evidence="1" key="1">
    <citation type="submission" date="2020-01" db="EMBL/GenBank/DDBJ databases">
        <authorList>
            <person name="Mishra B."/>
        </authorList>
    </citation>
    <scope>NUCLEOTIDE SEQUENCE [LARGE SCALE GENOMIC DNA]</scope>
</reference>
<proteinExistence type="predicted"/>
<comment type="caution">
    <text evidence="1">The sequence shown here is derived from an EMBL/GenBank/DDBJ whole genome shotgun (WGS) entry which is preliminary data.</text>
</comment>
<dbReference type="Proteomes" id="UP000467841">
    <property type="component" value="Unassembled WGS sequence"/>
</dbReference>
<dbReference type="OrthoDB" id="26525at2759"/>
<sequence>MAMIFCNTLFSSPPLLSPLTSTQTKPSRSSKNLIARAQSQSMEDHIHDDPLRQKFMEFPYVTATRKQLMVDIISTVEDHFQPLLLPCSLPPDVRNFKNPNGSAEASIYIRSGEKSSPIDFFIGSWVHGKIPTGVTLNITTVSAFLKSSTNAPNFTLEVIQTSPTSLILILDLPHRTDLVLNPDYIKEYYQDTNLDSYRQSLLKLPGVKPYVSPSLFVRCVVSPAASVLKIDVEEEEQLEEIWRDHVGPAAKEILGVWFERCAREDDEEKRVMGEEERMELERRDKSFRLKNIEDDLDFQFPILFGEEVSSRVLHVIKEAFGVL</sequence>
<dbReference type="PANTHER" id="PTHR34685">
    <property type="entry name" value="RED CHLOROPHYLL CATABOLITE REDUCTASE, CHLOROPLASTIC"/>
    <property type="match status" value="1"/>
</dbReference>
<evidence type="ECO:0008006" key="3">
    <source>
        <dbReference type="Google" id="ProtNLM"/>
    </source>
</evidence>
<accession>A0A6D2J7U2</accession>
<dbReference type="Pfam" id="PF06405">
    <property type="entry name" value="RCC_reductase"/>
    <property type="match status" value="1"/>
</dbReference>
<protein>
    <recommendedName>
        <fullName evidence="3">Red chlorophyll catabolite reductase</fullName>
    </recommendedName>
</protein>
<dbReference type="Gene3D" id="3.40.1500.20">
    <property type="match status" value="1"/>
</dbReference>
<organism evidence="1 2">
    <name type="scientific">Microthlaspi erraticum</name>
    <dbReference type="NCBI Taxonomy" id="1685480"/>
    <lineage>
        <taxon>Eukaryota</taxon>
        <taxon>Viridiplantae</taxon>
        <taxon>Streptophyta</taxon>
        <taxon>Embryophyta</taxon>
        <taxon>Tracheophyta</taxon>
        <taxon>Spermatophyta</taxon>
        <taxon>Magnoliopsida</taxon>
        <taxon>eudicotyledons</taxon>
        <taxon>Gunneridae</taxon>
        <taxon>Pentapetalae</taxon>
        <taxon>rosids</taxon>
        <taxon>malvids</taxon>
        <taxon>Brassicales</taxon>
        <taxon>Brassicaceae</taxon>
        <taxon>Coluteocarpeae</taxon>
        <taxon>Microthlaspi</taxon>
    </lineage>
</organism>
<dbReference type="GO" id="GO:0015996">
    <property type="term" value="P:chlorophyll catabolic process"/>
    <property type="evidence" value="ECO:0007669"/>
    <property type="project" value="TreeGrafter"/>
</dbReference>
<dbReference type="GO" id="GO:0009507">
    <property type="term" value="C:chloroplast"/>
    <property type="evidence" value="ECO:0007669"/>
    <property type="project" value="TreeGrafter"/>
</dbReference>
<dbReference type="AlphaFoldDB" id="A0A6D2J7U2"/>